<feature type="compositionally biased region" description="Basic and acidic residues" evidence="7">
    <location>
        <begin position="25"/>
        <end position="36"/>
    </location>
</feature>
<reference evidence="9" key="1">
    <citation type="submission" date="2021-10" db="EMBL/GenBank/DDBJ databases">
        <title>Tropical sea cucumber genome reveals ecological adaptation and Cuvierian tubules defense mechanism.</title>
        <authorList>
            <person name="Chen T."/>
        </authorList>
    </citation>
    <scope>NUCLEOTIDE SEQUENCE</scope>
    <source>
        <strain evidence="9">Nanhai2018</strain>
        <tissue evidence="9">Muscle</tissue>
    </source>
</reference>
<keyword evidence="10" id="KW-1185">Reference proteome</keyword>
<dbReference type="PANTHER" id="PTHR21490">
    <property type="entry name" value="ENKURIN-RELATED"/>
    <property type="match status" value="1"/>
</dbReference>
<dbReference type="GO" id="GO:0005929">
    <property type="term" value="C:cilium"/>
    <property type="evidence" value="ECO:0007669"/>
    <property type="project" value="UniProtKB-SubCell"/>
</dbReference>
<feature type="coiled-coil region" evidence="6">
    <location>
        <begin position="283"/>
        <end position="310"/>
    </location>
</feature>
<dbReference type="PANTHER" id="PTHR21490:SF2">
    <property type="entry name" value="ENKURIN DOMAIN-CONTAINING PROTEIN 1"/>
    <property type="match status" value="1"/>
</dbReference>
<organism evidence="9 10">
    <name type="scientific">Holothuria leucospilota</name>
    <name type="common">Black long sea cucumber</name>
    <name type="synonym">Mertensiothuria leucospilota</name>
    <dbReference type="NCBI Taxonomy" id="206669"/>
    <lineage>
        <taxon>Eukaryota</taxon>
        <taxon>Metazoa</taxon>
        <taxon>Echinodermata</taxon>
        <taxon>Eleutherozoa</taxon>
        <taxon>Echinozoa</taxon>
        <taxon>Holothuroidea</taxon>
        <taxon>Aspidochirotacea</taxon>
        <taxon>Aspidochirotida</taxon>
        <taxon>Holothuriidae</taxon>
        <taxon>Holothuria</taxon>
    </lineage>
</organism>
<comment type="subcellular location">
    <subcellularLocation>
        <location evidence="1">Cell projection</location>
        <location evidence="1">Cilium</location>
    </subcellularLocation>
    <subcellularLocation>
        <location evidence="2">Cytoplasm</location>
        <location evidence="2">Cytoskeleton</location>
    </subcellularLocation>
</comment>
<feature type="region of interest" description="Disordered" evidence="7">
    <location>
        <begin position="1"/>
        <end position="36"/>
    </location>
</feature>
<dbReference type="AlphaFoldDB" id="A0A9Q1BF24"/>
<evidence type="ECO:0000256" key="6">
    <source>
        <dbReference type="SAM" id="Coils"/>
    </source>
</evidence>
<keyword evidence="5" id="KW-0966">Cell projection</keyword>
<evidence type="ECO:0000256" key="7">
    <source>
        <dbReference type="SAM" id="MobiDB-lite"/>
    </source>
</evidence>
<name>A0A9Q1BF24_HOLLE</name>
<evidence type="ECO:0000256" key="2">
    <source>
        <dbReference type="ARBA" id="ARBA00004245"/>
    </source>
</evidence>
<dbReference type="InterPro" id="IPR027012">
    <property type="entry name" value="Enkurin_dom"/>
</dbReference>
<keyword evidence="6" id="KW-0175">Coiled coil</keyword>
<dbReference type="EMBL" id="JAIZAY010000020">
    <property type="protein sequence ID" value="KAJ8022277.1"/>
    <property type="molecule type" value="Genomic_DNA"/>
</dbReference>
<feature type="region of interest" description="Disordered" evidence="7">
    <location>
        <begin position="57"/>
        <end position="253"/>
    </location>
</feature>
<evidence type="ECO:0000256" key="5">
    <source>
        <dbReference type="ARBA" id="ARBA00023273"/>
    </source>
</evidence>
<proteinExistence type="predicted"/>
<evidence type="ECO:0000313" key="10">
    <source>
        <dbReference type="Proteomes" id="UP001152320"/>
    </source>
</evidence>
<dbReference type="OrthoDB" id="10264920at2759"/>
<evidence type="ECO:0000256" key="3">
    <source>
        <dbReference type="ARBA" id="ARBA00022490"/>
    </source>
</evidence>
<protein>
    <submittedName>
        <fullName evidence="9">Enkurin domain-containing protein 1</fullName>
    </submittedName>
</protein>
<keyword evidence="4" id="KW-0206">Cytoskeleton</keyword>
<dbReference type="InterPro" id="IPR052102">
    <property type="entry name" value="Enkurin_domain-protein"/>
</dbReference>
<evidence type="ECO:0000259" key="8">
    <source>
        <dbReference type="PROSITE" id="PS51665"/>
    </source>
</evidence>
<comment type="caution">
    <text evidence="9">The sequence shown here is derived from an EMBL/GenBank/DDBJ whole genome shotgun (WGS) entry which is preliminary data.</text>
</comment>
<dbReference type="Proteomes" id="UP001152320">
    <property type="component" value="Chromosome 20"/>
</dbReference>
<dbReference type="Pfam" id="PF13864">
    <property type="entry name" value="Enkurin"/>
    <property type="match status" value="1"/>
</dbReference>
<evidence type="ECO:0000256" key="1">
    <source>
        <dbReference type="ARBA" id="ARBA00004138"/>
    </source>
</evidence>
<feature type="compositionally biased region" description="Basic and acidic residues" evidence="7">
    <location>
        <begin position="65"/>
        <end position="78"/>
    </location>
</feature>
<keyword evidence="3" id="KW-0963">Cytoplasm</keyword>
<accession>A0A9Q1BF24</accession>
<gene>
    <name evidence="9" type="ORF">HOLleu_37124</name>
</gene>
<feature type="domain" description="Enkurin" evidence="8">
    <location>
        <begin position="223"/>
        <end position="315"/>
    </location>
</feature>
<dbReference type="GO" id="GO:0005881">
    <property type="term" value="C:cytoplasmic microtubule"/>
    <property type="evidence" value="ECO:0007669"/>
    <property type="project" value="TreeGrafter"/>
</dbReference>
<feature type="compositionally biased region" description="Low complexity" evidence="7">
    <location>
        <begin position="151"/>
        <end position="163"/>
    </location>
</feature>
<evidence type="ECO:0000313" key="9">
    <source>
        <dbReference type="EMBL" id="KAJ8022277.1"/>
    </source>
</evidence>
<evidence type="ECO:0000256" key="4">
    <source>
        <dbReference type="ARBA" id="ARBA00023212"/>
    </source>
</evidence>
<sequence>MISSPIPYDPGYGSVVGRRNSWAGQEERPKPRVKPEAEEIANKAKGTIANLLVTGQQVYRPPVKQKKEPKDFSQDNVRKMRQIQALNRRRRKEEEEEKNKPMKVLPQSEKYKEVSSKVSENLKQSPPPPRPASANFLRAHSRTGGFKPRGRSPSPASRPSSAAVEVDIEPPKPTNFIAHNAKLTKKYKPPRPPSALAIEGHEQKKQQQLQNYKKGEVPKYLKSRQKQWQQEEEERIRNTPDPDMPPGHRMMPTEERLKTLEILAEREKLLRDELHRLPLAPETLRAKSRKAEVEKQLAEVEEATKIFSRQKVFVKIDG</sequence>
<dbReference type="PROSITE" id="PS51665">
    <property type="entry name" value="ENKURIN"/>
    <property type="match status" value="1"/>
</dbReference>